<dbReference type="EMBL" id="HG938353">
    <property type="protein sequence ID" value="CDN47579.1"/>
    <property type="molecule type" value="Genomic_DNA"/>
</dbReference>
<gene>
    <name evidence="2" type="ORF">RG540_CH13990</name>
</gene>
<accession>A0A068SNZ7</accession>
<dbReference type="Proteomes" id="UP000028181">
    <property type="component" value="Chromosome I"/>
</dbReference>
<proteinExistence type="predicted"/>
<dbReference type="HOGENOM" id="CLU_2181055_0_0_5"/>
<dbReference type="GeneID" id="24258854"/>
<dbReference type="KEGG" id="ngg:RG540_CH13990"/>
<feature type="signal peptide" evidence="1">
    <location>
        <begin position="1"/>
        <end position="20"/>
    </location>
</feature>
<organism evidence="2 3">
    <name type="scientific">Neorhizobium galegae bv. orientalis str. HAMBI 540</name>
    <dbReference type="NCBI Taxonomy" id="1028800"/>
    <lineage>
        <taxon>Bacteria</taxon>
        <taxon>Pseudomonadati</taxon>
        <taxon>Pseudomonadota</taxon>
        <taxon>Alphaproteobacteria</taxon>
        <taxon>Hyphomicrobiales</taxon>
        <taxon>Rhizobiaceae</taxon>
        <taxon>Rhizobium/Agrobacterium group</taxon>
        <taxon>Neorhizobium</taxon>
    </lineage>
</organism>
<dbReference type="RefSeq" id="WP_038586006.1">
    <property type="nucleotide sequence ID" value="NZ_HG938353.1"/>
</dbReference>
<evidence type="ECO:0000313" key="2">
    <source>
        <dbReference type="EMBL" id="CDN47579.1"/>
    </source>
</evidence>
<protein>
    <submittedName>
        <fullName evidence="2">Uncharacterized protein</fullName>
    </submittedName>
</protein>
<feature type="chain" id="PRO_5001656241" evidence="1">
    <location>
        <begin position="21"/>
        <end position="109"/>
    </location>
</feature>
<dbReference type="AlphaFoldDB" id="A0A068SNZ7"/>
<keyword evidence="1" id="KW-0732">Signal</keyword>
<keyword evidence="3" id="KW-1185">Reference proteome</keyword>
<evidence type="ECO:0000313" key="3">
    <source>
        <dbReference type="Proteomes" id="UP000028181"/>
    </source>
</evidence>
<sequence>MRTLRTAAFLLIAIVYPATAQDMDQAMKSWEQCKLNTAALFARSSSDSADVVASGVFGACEPAQFNYITTLMKITKSFDPETPKRMMRDMKEEARDRLIAEIISQRARK</sequence>
<reference evidence="3" key="1">
    <citation type="journal article" date="2014" name="BMC Genomics">
        <title>Genome sequencing of two Neorhizobium galegae strains reveals a noeT gene responsible for the unusual acetylation of the nodulation factors.</title>
        <authorList>
            <person name="Osterman J."/>
            <person name="Marsh J."/>
            <person name="Laine P.K."/>
            <person name="Zeng Z."/>
            <person name="Alatalo E."/>
            <person name="Sullivan J.T."/>
            <person name="Young J.P."/>
            <person name="Thomas-Oates J."/>
            <person name="Paulin L."/>
            <person name="Lindstrom K."/>
        </authorList>
    </citation>
    <scope>NUCLEOTIDE SEQUENCE [LARGE SCALE GENOMIC DNA]</scope>
    <source>
        <strain evidence="3">HAMBI 540</strain>
    </source>
</reference>
<evidence type="ECO:0000256" key="1">
    <source>
        <dbReference type="SAM" id="SignalP"/>
    </source>
</evidence>
<name>A0A068SNZ7_NEOGA</name>